<keyword evidence="1" id="KW-0732">Signal</keyword>
<evidence type="ECO:0000313" key="2">
    <source>
        <dbReference type="EMBL" id="KAK2712556.1"/>
    </source>
</evidence>
<feature type="chain" id="PRO_5041689581" evidence="1">
    <location>
        <begin position="17"/>
        <end position="149"/>
    </location>
</feature>
<gene>
    <name evidence="2" type="ORF">QYM36_011295</name>
</gene>
<dbReference type="AlphaFoldDB" id="A0AA88L4N4"/>
<evidence type="ECO:0000256" key="1">
    <source>
        <dbReference type="SAM" id="SignalP"/>
    </source>
</evidence>
<sequence length="149" mass="16860">MLHKNFYFFLIGSVLSSDITILDDFENSDESKRIWDENGDWYLAKNLDITLPEGKTMVLAFSDSGPENIAQYLCTNEIFEGNFEISLEIEALVQSSLTDPVNRLSVEARNNLNGGLETLYFFETTGAAWKNLTVENISALEFSVSFYLC</sequence>
<protein>
    <submittedName>
        <fullName evidence="2">Uncharacterized protein</fullName>
    </submittedName>
</protein>
<evidence type="ECO:0000313" key="3">
    <source>
        <dbReference type="Proteomes" id="UP001187531"/>
    </source>
</evidence>
<dbReference type="Proteomes" id="UP001187531">
    <property type="component" value="Unassembled WGS sequence"/>
</dbReference>
<keyword evidence="3" id="KW-1185">Reference proteome</keyword>
<dbReference type="EMBL" id="JAVRJZ010000015">
    <property type="protein sequence ID" value="KAK2712556.1"/>
    <property type="molecule type" value="Genomic_DNA"/>
</dbReference>
<reference evidence="2" key="1">
    <citation type="submission" date="2023-07" db="EMBL/GenBank/DDBJ databases">
        <title>Chromosome-level genome assembly of Artemia franciscana.</title>
        <authorList>
            <person name="Jo E."/>
        </authorList>
    </citation>
    <scope>NUCLEOTIDE SEQUENCE</scope>
    <source>
        <tissue evidence="2">Whole body</tissue>
    </source>
</reference>
<proteinExistence type="predicted"/>
<name>A0AA88L4N4_ARTSF</name>
<feature type="signal peptide" evidence="1">
    <location>
        <begin position="1"/>
        <end position="16"/>
    </location>
</feature>
<accession>A0AA88L4N4</accession>
<organism evidence="2 3">
    <name type="scientific">Artemia franciscana</name>
    <name type="common">Brine shrimp</name>
    <name type="synonym">Artemia sanfranciscana</name>
    <dbReference type="NCBI Taxonomy" id="6661"/>
    <lineage>
        <taxon>Eukaryota</taxon>
        <taxon>Metazoa</taxon>
        <taxon>Ecdysozoa</taxon>
        <taxon>Arthropoda</taxon>
        <taxon>Crustacea</taxon>
        <taxon>Branchiopoda</taxon>
        <taxon>Anostraca</taxon>
        <taxon>Artemiidae</taxon>
        <taxon>Artemia</taxon>
    </lineage>
</organism>
<comment type="caution">
    <text evidence="2">The sequence shown here is derived from an EMBL/GenBank/DDBJ whole genome shotgun (WGS) entry which is preliminary data.</text>
</comment>